<evidence type="ECO:0000313" key="1">
    <source>
        <dbReference type="EMBL" id="GAA1726424.1"/>
    </source>
</evidence>
<gene>
    <name evidence="1" type="ORF">GCM10009710_03860</name>
</gene>
<dbReference type="RefSeq" id="WP_344197164.1">
    <property type="nucleotide sequence ID" value="NZ_BAAAME010000002.1"/>
</dbReference>
<protein>
    <recommendedName>
        <fullName evidence="3">DNA-binding protein</fullName>
    </recommendedName>
</protein>
<proteinExistence type="predicted"/>
<evidence type="ECO:0008006" key="3">
    <source>
        <dbReference type="Google" id="ProtNLM"/>
    </source>
</evidence>
<organism evidence="1 2">
    <name type="scientific">Aeromicrobium alkaliterrae</name>
    <dbReference type="NCBI Taxonomy" id="302168"/>
    <lineage>
        <taxon>Bacteria</taxon>
        <taxon>Bacillati</taxon>
        <taxon>Actinomycetota</taxon>
        <taxon>Actinomycetes</taxon>
        <taxon>Propionibacteriales</taxon>
        <taxon>Nocardioidaceae</taxon>
        <taxon>Aeromicrobium</taxon>
    </lineage>
</organism>
<dbReference type="SUPFAM" id="SSF47789">
    <property type="entry name" value="C-terminal domain of RNA polymerase alpha subunit"/>
    <property type="match status" value="1"/>
</dbReference>
<name>A0ABP4VK75_9ACTN</name>
<dbReference type="EMBL" id="BAAAME010000002">
    <property type="protein sequence ID" value="GAA1726424.1"/>
    <property type="molecule type" value="Genomic_DNA"/>
</dbReference>
<dbReference type="Proteomes" id="UP001501057">
    <property type="component" value="Unassembled WGS sequence"/>
</dbReference>
<reference evidence="2" key="1">
    <citation type="journal article" date="2019" name="Int. J. Syst. Evol. Microbiol.">
        <title>The Global Catalogue of Microorganisms (GCM) 10K type strain sequencing project: providing services to taxonomists for standard genome sequencing and annotation.</title>
        <authorList>
            <consortium name="The Broad Institute Genomics Platform"/>
            <consortium name="The Broad Institute Genome Sequencing Center for Infectious Disease"/>
            <person name="Wu L."/>
            <person name="Ma J."/>
        </authorList>
    </citation>
    <scope>NUCLEOTIDE SEQUENCE [LARGE SCALE GENOMIC DNA]</scope>
    <source>
        <strain evidence="2">JCM 13518</strain>
    </source>
</reference>
<accession>A0ABP4VK75</accession>
<evidence type="ECO:0000313" key="2">
    <source>
        <dbReference type="Proteomes" id="UP001501057"/>
    </source>
</evidence>
<sequence>MTSLTHVRTAVKRLDEVESLTVGGESYAVDGAVFLAIAAARDAVLLHLPVDDAAKVVADMPGATQLDGGADEPTVTVPLDAMNGMQANAVIGRAWAHRAPVRLTQVGAAASAVDGDLPRSIGRPATSALHGAGIATLADLAGRTQDEVAALHGVGPKAVRILTEALAARHLEWAVR</sequence>
<comment type="caution">
    <text evidence="1">The sequence shown here is derived from an EMBL/GenBank/DDBJ whole genome shotgun (WGS) entry which is preliminary data.</text>
</comment>
<dbReference type="Gene3D" id="1.10.150.20">
    <property type="entry name" value="5' to 3' exonuclease, C-terminal subdomain"/>
    <property type="match status" value="1"/>
</dbReference>
<keyword evidence="2" id="KW-1185">Reference proteome</keyword>